<comment type="caution">
    <text evidence="3">The sequence shown here is derived from an EMBL/GenBank/DDBJ whole genome shotgun (WGS) entry which is preliminary data.</text>
</comment>
<dbReference type="EMBL" id="BGPR01081782">
    <property type="protein sequence ID" value="GBL84452.1"/>
    <property type="molecule type" value="Genomic_DNA"/>
</dbReference>
<evidence type="ECO:0000313" key="3">
    <source>
        <dbReference type="EMBL" id="GBL83478.1"/>
    </source>
</evidence>
<accession>A0A4Y2AUS9</accession>
<dbReference type="AlphaFoldDB" id="A0A4Y2AUS9"/>
<evidence type="ECO:0000313" key="5">
    <source>
        <dbReference type="Proteomes" id="UP000499080"/>
    </source>
</evidence>
<reference evidence="3 5" key="1">
    <citation type="journal article" date="2019" name="Sci. Rep.">
        <title>Orb-weaving spider Araneus ventricosus genome elucidates the spidroin gene catalogue.</title>
        <authorList>
            <person name="Kono N."/>
            <person name="Nakamura H."/>
            <person name="Ohtoshi R."/>
            <person name="Moran D.A.P."/>
            <person name="Shinohara A."/>
            <person name="Yoshida Y."/>
            <person name="Fujiwara M."/>
            <person name="Mori M."/>
            <person name="Tomita M."/>
            <person name="Arakawa K."/>
        </authorList>
    </citation>
    <scope>NUCLEOTIDE SEQUENCE [LARGE SCALE GENOMIC DNA]</scope>
</reference>
<protein>
    <submittedName>
        <fullName evidence="3">Uncharacterized protein</fullName>
    </submittedName>
</protein>
<organism evidence="3 5">
    <name type="scientific">Araneus ventricosus</name>
    <name type="common">Orbweaver spider</name>
    <name type="synonym">Epeira ventricosa</name>
    <dbReference type="NCBI Taxonomy" id="182803"/>
    <lineage>
        <taxon>Eukaryota</taxon>
        <taxon>Metazoa</taxon>
        <taxon>Ecdysozoa</taxon>
        <taxon>Arthropoda</taxon>
        <taxon>Chelicerata</taxon>
        <taxon>Arachnida</taxon>
        <taxon>Araneae</taxon>
        <taxon>Araneomorphae</taxon>
        <taxon>Entelegynae</taxon>
        <taxon>Araneoidea</taxon>
        <taxon>Araneidae</taxon>
        <taxon>Araneus</taxon>
    </lineage>
</organism>
<name>A0A4Y2AUS9_ARAVE</name>
<dbReference type="EMBL" id="BGPR01081381">
    <property type="protein sequence ID" value="GBL82735.1"/>
    <property type="molecule type" value="Genomic_DNA"/>
</dbReference>
<dbReference type="Proteomes" id="UP000499080">
    <property type="component" value="Unassembled WGS sequence"/>
</dbReference>
<sequence>MPHLYKRNIRIVGMEESTGCFTLTVDNVHDVIDRATTDDGVWGLGVDRRLLPVVLQAEDPEGGGRVHLSSAETPLVAGIGE</sequence>
<keyword evidence="5" id="KW-1185">Reference proteome</keyword>
<dbReference type="EMBL" id="BGPR01081384">
    <property type="protein sequence ID" value="GBL82738.1"/>
    <property type="molecule type" value="Genomic_DNA"/>
</dbReference>
<proteinExistence type="predicted"/>
<gene>
    <name evidence="4" type="ORF">AVEN_115750_1</name>
    <name evidence="2" type="ORF">AVEN_215093_1</name>
    <name evidence="3" type="ORF">AVEN_62357_1</name>
    <name evidence="1" type="ORF">AVEN_70745_1</name>
</gene>
<evidence type="ECO:0000313" key="1">
    <source>
        <dbReference type="EMBL" id="GBL82735.1"/>
    </source>
</evidence>
<evidence type="ECO:0000313" key="2">
    <source>
        <dbReference type="EMBL" id="GBL82738.1"/>
    </source>
</evidence>
<evidence type="ECO:0000313" key="4">
    <source>
        <dbReference type="EMBL" id="GBL84452.1"/>
    </source>
</evidence>
<dbReference type="EMBL" id="BGPR01081564">
    <property type="protein sequence ID" value="GBL83478.1"/>
    <property type="molecule type" value="Genomic_DNA"/>
</dbReference>